<reference evidence="1" key="2">
    <citation type="submission" date="2015-07" db="EMBL/GenBank/DDBJ databases">
        <title>Plasmids, circular viruses and viroids from rat gut.</title>
        <authorList>
            <person name="Jorgensen T.J."/>
            <person name="Hansen M.A."/>
            <person name="Xu Z."/>
            <person name="Tabak M.A."/>
            <person name="Sorensen S.J."/>
            <person name="Hansen L.H."/>
        </authorList>
    </citation>
    <scope>NUCLEOTIDE SEQUENCE</scope>
    <source>
        <strain evidence="1">RGFK1469</strain>
    </source>
</reference>
<evidence type="ECO:0000313" key="1">
    <source>
        <dbReference type="EMBL" id="CRY97294.1"/>
    </source>
</evidence>
<sequence>MSRTITAAVTTTNRGMTVHVGFVLDGIIVKQKRSTRLWGQQTPKSPDDLLCQQVAGALNVLLREWMDQAELPF</sequence>
<accession>A0A0H5Q7D5</accession>
<protein>
    <submittedName>
        <fullName evidence="1">Uncharacterized protein</fullName>
    </submittedName>
</protein>
<dbReference type="EMBL" id="LN854010">
    <property type="protein sequence ID" value="CRY97294.1"/>
    <property type="molecule type" value="Genomic_DNA"/>
</dbReference>
<organism evidence="1">
    <name type="scientific">uncultured prokaryote</name>
    <dbReference type="NCBI Taxonomy" id="198431"/>
    <lineage>
        <taxon>unclassified sequences</taxon>
        <taxon>environmental samples</taxon>
    </lineage>
</organism>
<reference evidence="1" key="1">
    <citation type="submission" date="2015-06" db="EMBL/GenBank/DDBJ databases">
        <authorList>
            <person name="Joergensen T."/>
        </authorList>
    </citation>
    <scope>NUCLEOTIDE SEQUENCE</scope>
    <source>
        <strain evidence="1">RGFK1469</strain>
    </source>
</reference>
<name>A0A0H5Q7D5_9ZZZZ</name>
<proteinExistence type="predicted"/>
<dbReference type="AlphaFoldDB" id="A0A0H5Q7D5"/>